<evidence type="ECO:0000256" key="10">
    <source>
        <dbReference type="ARBA" id="ARBA00022729"/>
    </source>
</evidence>
<evidence type="ECO:0000259" key="25">
    <source>
        <dbReference type="Pfam" id="PF11838"/>
    </source>
</evidence>
<dbReference type="InterPro" id="IPR024571">
    <property type="entry name" value="ERAP1-like_C_dom"/>
</dbReference>
<evidence type="ECO:0000256" key="20">
    <source>
        <dbReference type="PIRSR" id="PIRSR634016-3"/>
    </source>
</evidence>
<dbReference type="GO" id="GO:0008270">
    <property type="term" value="F:zinc ion binding"/>
    <property type="evidence" value="ECO:0007669"/>
    <property type="project" value="InterPro"/>
</dbReference>
<evidence type="ECO:0000256" key="17">
    <source>
        <dbReference type="ARBA" id="ARBA00023180"/>
    </source>
</evidence>
<dbReference type="GO" id="GO:0006508">
    <property type="term" value="P:proteolysis"/>
    <property type="evidence" value="ECO:0007669"/>
    <property type="project" value="UniProtKB-KW"/>
</dbReference>
<evidence type="ECO:0000256" key="16">
    <source>
        <dbReference type="ARBA" id="ARBA00023136"/>
    </source>
</evidence>
<evidence type="ECO:0000313" key="27">
    <source>
        <dbReference type="EMBL" id="APY20197.1"/>
    </source>
</evidence>
<feature type="binding site" evidence="20">
    <location>
        <position position="343"/>
    </location>
    <ligand>
        <name>Zn(2+)</name>
        <dbReference type="ChEBI" id="CHEBI:29105"/>
        <note>catalytic</note>
    </ligand>
</feature>
<feature type="compositionally biased region" description="Acidic residues" evidence="22">
    <location>
        <begin position="981"/>
        <end position="992"/>
    </location>
</feature>
<dbReference type="InterPro" id="IPR001930">
    <property type="entry name" value="Peptidase_M1"/>
</dbReference>
<reference evidence="27" key="1">
    <citation type="submission" date="2016-01" db="EMBL/GenBank/DDBJ databases">
        <title>Molecular cloning and expression analysis of APN-like 2 gene in midgut of Holotrichia parallela (Coleoptera: Melolonthidae).</title>
        <authorList>
            <person name="Wang W."/>
            <person name="Guo W."/>
            <person name="Zhao D."/>
            <person name="Zhang Y."/>
            <person name="Yan X."/>
            <person name="Zhao K."/>
            <person name="Gao Y."/>
        </authorList>
    </citation>
    <scope>NUCLEOTIDE SEQUENCE</scope>
    <source>
        <tissue evidence="27">Midgut</tissue>
    </source>
</reference>
<dbReference type="GO" id="GO:0043171">
    <property type="term" value="P:peptide catabolic process"/>
    <property type="evidence" value="ECO:0007669"/>
    <property type="project" value="TreeGrafter"/>
</dbReference>
<feature type="chain" id="PRO_5016362117" evidence="23">
    <location>
        <begin position="19"/>
        <end position="1022"/>
    </location>
</feature>
<evidence type="ECO:0000256" key="22">
    <source>
        <dbReference type="SAM" id="MobiDB-lite"/>
    </source>
</evidence>
<dbReference type="EMBL" id="KU509050">
    <property type="protein sequence ID" value="APY20197.1"/>
    <property type="molecule type" value="mRNA"/>
</dbReference>
<keyword evidence="4" id="KW-0031">Aminopeptidase</keyword>
<evidence type="ECO:0000256" key="15">
    <source>
        <dbReference type="ARBA" id="ARBA00023049"/>
    </source>
</evidence>
<evidence type="ECO:0000256" key="6">
    <source>
        <dbReference type="ARBA" id="ARBA00022622"/>
    </source>
</evidence>
<keyword evidence="7" id="KW-0645">Protease</keyword>
<evidence type="ECO:0000256" key="8">
    <source>
        <dbReference type="ARBA" id="ARBA00022692"/>
    </source>
</evidence>
<dbReference type="GO" id="GO:0042277">
    <property type="term" value="F:peptide binding"/>
    <property type="evidence" value="ECO:0007669"/>
    <property type="project" value="TreeGrafter"/>
</dbReference>
<evidence type="ECO:0000256" key="14">
    <source>
        <dbReference type="ARBA" id="ARBA00022989"/>
    </source>
</evidence>
<accession>A0A2Z2ECW1</accession>
<dbReference type="GO" id="GO:0005615">
    <property type="term" value="C:extracellular space"/>
    <property type="evidence" value="ECO:0007669"/>
    <property type="project" value="TreeGrafter"/>
</dbReference>
<protein>
    <submittedName>
        <fullName evidence="27">APN-like 2</fullName>
    </submittedName>
</protein>
<dbReference type="PANTHER" id="PTHR11533">
    <property type="entry name" value="PROTEASE M1 ZINC METALLOPROTEASE"/>
    <property type="match status" value="1"/>
</dbReference>
<keyword evidence="12 20" id="KW-0862">Zinc</keyword>
<dbReference type="Gene3D" id="1.25.50.20">
    <property type="match status" value="1"/>
</dbReference>
<dbReference type="FunFam" id="1.10.390.10:FF:000013">
    <property type="entry name" value="Aminopeptidase N"/>
    <property type="match status" value="1"/>
</dbReference>
<feature type="domain" description="Aminopeptidase N-like N-terminal" evidence="26">
    <location>
        <begin position="45"/>
        <end position="233"/>
    </location>
</feature>
<feature type="domain" description="Peptidase M1 membrane alanine aminopeptidase" evidence="24">
    <location>
        <begin position="265"/>
        <end position="493"/>
    </location>
</feature>
<name>A0A2Z2ECW1_HOLPA</name>
<dbReference type="InterPro" id="IPR050344">
    <property type="entry name" value="Peptidase_M1_aminopeptidases"/>
</dbReference>
<feature type="binding site" evidence="20">
    <location>
        <position position="362"/>
    </location>
    <ligand>
        <name>Zn(2+)</name>
        <dbReference type="ChEBI" id="CHEBI:29105"/>
        <note>catalytic</note>
    </ligand>
</feature>
<keyword evidence="14" id="KW-1133">Transmembrane helix</keyword>
<feature type="region of interest" description="Disordered" evidence="22">
    <location>
        <begin position="915"/>
        <end position="999"/>
    </location>
</feature>
<feature type="site" description="Transition state stabilizer" evidence="21">
    <location>
        <position position="425"/>
    </location>
</feature>
<comment type="subcellular location">
    <subcellularLocation>
        <location evidence="2">Cell membrane</location>
        <topology evidence="2">Lipid-anchor</topology>
        <topology evidence="2">GPI-anchor</topology>
    </subcellularLocation>
    <subcellularLocation>
        <location evidence="1">Membrane</location>
        <topology evidence="1">Single-pass type II membrane protein</topology>
    </subcellularLocation>
</comment>
<dbReference type="PRINTS" id="PR00756">
    <property type="entry name" value="ALADIPTASE"/>
</dbReference>
<dbReference type="CDD" id="cd09601">
    <property type="entry name" value="M1_APN-Q_like"/>
    <property type="match status" value="1"/>
</dbReference>
<evidence type="ECO:0000256" key="19">
    <source>
        <dbReference type="PIRSR" id="PIRSR634016-1"/>
    </source>
</evidence>
<dbReference type="InterPro" id="IPR034016">
    <property type="entry name" value="M1_APN-typ"/>
</dbReference>
<keyword evidence="9 20" id="KW-0479">Metal-binding</keyword>
<evidence type="ECO:0000256" key="23">
    <source>
        <dbReference type="SAM" id="SignalP"/>
    </source>
</evidence>
<evidence type="ECO:0000259" key="26">
    <source>
        <dbReference type="Pfam" id="PF17900"/>
    </source>
</evidence>
<keyword evidence="18" id="KW-0449">Lipoprotein</keyword>
<proteinExistence type="evidence at transcript level"/>
<dbReference type="Pfam" id="PF01433">
    <property type="entry name" value="Peptidase_M1"/>
    <property type="match status" value="1"/>
</dbReference>
<dbReference type="Gene3D" id="2.60.40.1730">
    <property type="entry name" value="tricorn interacting facor f3 domain"/>
    <property type="match status" value="1"/>
</dbReference>
<dbReference type="AlphaFoldDB" id="A0A2Z2ECW1"/>
<dbReference type="PANTHER" id="PTHR11533:SF290">
    <property type="entry name" value="AMINOPEPTIDASE"/>
    <property type="match status" value="1"/>
</dbReference>
<feature type="domain" description="ERAP1-like C-terminal" evidence="25">
    <location>
        <begin position="570"/>
        <end position="871"/>
    </location>
</feature>
<dbReference type="InterPro" id="IPR014782">
    <property type="entry name" value="Peptidase_M1_dom"/>
</dbReference>
<dbReference type="GO" id="GO:0005737">
    <property type="term" value="C:cytoplasm"/>
    <property type="evidence" value="ECO:0007669"/>
    <property type="project" value="TreeGrafter"/>
</dbReference>
<comment type="cofactor">
    <cofactor evidence="20">
        <name>Zn(2+)</name>
        <dbReference type="ChEBI" id="CHEBI:29105"/>
    </cofactor>
    <text evidence="20">Binds 1 zinc ion per subunit.</text>
</comment>
<dbReference type="Gene3D" id="1.10.390.10">
    <property type="entry name" value="Neutral Protease Domain 2"/>
    <property type="match status" value="1"/>
</dbReference>
<dbReference type="Gene3D" id="2.60.40.1910">
    <property type="match status" value="1"/>
</dbReference>
<dbReference type="InterPro" id="IPR027268">
    <property type="entry name" value="Peptidase_M4/M1_CTD_sf"/>
</dbReference>
<keyword evidence="11" id="KW-0378">Hydrolase</keyword>
<dbReference type="FunFam" id="2.60.40.1730:FF:000012">
    <property type="entry name" value="Aminopeptidase N"/>
    <property type="match status" value="1"/>
</dbReference>
<keyword evidence="10 23" id="KW-0732">Signal</keyword>
<evidence type="ECO:0000256" key="1">
    <source>
        <dbReference type="ARBA" id="ARBA00004606"/>
    </source>
</evidence>
<dbReference type="Pfam" id="PF17900">
    <property type="entry name" value="Peptidase_M1_N"/>
    <property type="match status" value="1"/>
</dbReference>
<comment type="similarity">
    <text evidence="3">Belongs to the peptidase M1 family.</text>
</comment>
<keyword evidence="13" id="KW-0735">Signal-anchor</keyword>
<feature type="active site" description="Proton acceptor" evidence="19">
    <location>
        <position position="340"/>
    </location>
</feature>
<sequence>MITNFLLVLLYILPSTFADFPLVPDPYRVATRDDTVNYRLPTDTVPISYDITLEPFFDPVFIFNGDVTIVIEVVTATSLITLHGNALTFTQDDVEVKEQGSSSTLPLTGVEFDSVLDFIKISLVESVEPGTILELSIKYTGVLDSSNRGFYKASYEEDGVTKWFGTTQFEATSARQAFPCYDEPALKAKFTIHITRPSTYNSISNMMLEKSEDLEDGRFTDTFEESVIMSTYLVAFIVSEMDKTTDDIQAVYAAPALIADGRGAYPLDTSIKTLSVMINYTDVPYSINKLYQAAIPNDWFASGAMENWGLVTYRERYLLYKEGTTTSAEKQTIAYIISHELAHQWFGNIVSPFRWNYIWLNEGFATYFEYYATSLVEADMRMMEQIVVRAHQYAMESDSLRTTRAMTTDAQSPTEIRALFDRVAYDKSGAVIRMMEHFLTTEIFQSGLTTYLNTMEFKAATADDLWDGLQATVDRIQPTILGDRTVKDIMETWNTQAGFPVVNVMRSGGEILLTQTRFLLNEADHEYDTVWTIPISYATSSSADFTDTRPTYWLTRESENTGIPVDDDEWIIVNKQETGYYRVNYDVDNWNLIIDHLRSDDFETIHLLNRAQLIDDSLNLARSGRLGYAVVMNLLRYLSNEVDYIPLYSFFRGLPFLNKHLLYTDYYEEFKSFVREILQTAANNLSTEDVGSHTERLNRINVFTWLCRYEDENCVTQMHNKLTSYSGASPDLQSLVYCGGLISSTDIDLKWEYLYDRYQDSAAEYLEKNRIASAMGCSTSIDHINRLLDIVVNQKDDLVMVSSDRTAALSGIYSNSKIGLETTFDYLLSNFDEVAVSFTPNEILTILSGISDRLITEEQKSRLEDFIDTLPAATQELYSVAFATALSNSQANVEWSQKYVQDIVDWLEVYYEVDDETTTESSTTEDSDISTTEEPDITTTEDPDITTTEEPDITTTEDPVITTTEEPDITITEDPVITTTEEPDITTTEDPDITTTEDPGSGFAFTVSIPPLILAVCLQLLT</sequence>
<keyword evidence="15" id="KW-0482">Metalloprotease</keyword>
<keyword evidence="16" id="KW-0472">Membrane</keyword>
<evidence type="ECO:0000256" key="3">
    <source>
        <dbReference type="ARBA" id="ARBA00010136"/>
    </source>
</evidence>
<feature type="binding site" evidence="20">
    <location>
        <position position="339"/>
    </location>
    <ligand>
        <name>Zn(2+)</name>
        <dbReference type="ChEBI" id="CHEBI:29105"/>
        <note>catalytic</note>
    </ligand>
</feature>
<feature type="compositionally biased region" description="Low complexity" evidence="22">
    <location>
        <begin position="953"/>
        <end position="980"/>
    </location>
</feature>
<dbReference type="GO" id="GO:0005886">
    <property type="term" value="C:plasma membrane"/>
    <property type="evidence" value="ECO:0007669"/>
    <property type="project" value="UniProtKB-SubCell"/>
</dbReference>
<dbReference type="SUPFAM" id="SSF55486">
    <property type="entry name" value="Metalloproteases ('zincins'), catalytic domain"/>
    <property type="match status" value="1"/>
</dbReference>
<dbReference type="FunFam" id="2.60.40.1910:FF:000008">
    <property type="entry name" value="Aminopeptidase"/>
    <property type="match status" value="1"/>
</dbReference>
<keyword evidence="17" id="KW-0325">Glycoprotein</keyword>
<dbReference type="SUPFAM" id="SSF63737">
    <property type="entry name" value="Leukotriene A4 hydrolase N-terminal domain"/>
    <property type="match status" value="1"/>
</dbReference>
<keyword evidence="8" id="KW-0812">Transmembrane</keyword>
<feature type="compositionally biased region" description="Acidic residues" evidence="22">
    <location>
        <begin position="915"/>
        <end position="952"/>
    </location>
</feature>
<evidence type="ECO:0000256" key="13">
    <source>
        <dbReference type="ARBA" id="ARBA00022968"/>
    </source>
</evidence>
<evidence type="ECO:0000256" key="21">
    <source>
        <dbReference type="PIRSR" id="PIRSR634016-4"/>
    </source>
</evidence>
<dbReference type="Pfam" id="PF11838">
    <property type="entry name" value="ERAP1_C"/>
    <property type="match status" value="1"/>
</dbReference>
<dbReference type="InterPro" id="IPR042097">
    <property type="entry name" value="Aminopeptidase_N-like_N_sf"/>
</dbReference>
<evidence type="ECO:0000256" key="11">
    <source>
        <dbReference type="ARBA" id="ARBA00022801"/>
    </source>
</evidence>
<evidence type="ECO:0000256" key="7">
    <source>
        <dbReference type="ARBA" id="ARBA00022670"/>
    </source>
</evidence>
<evidence type="ECO:0000256" key="18">
    <source>
        <dbReference type="ARBA" id="ARBA00023288"/>
    </source>
</evidence>
<evidence type="ECO:0000259" key="24">
    <source>
        <dbReference type="Pfam" id="PF01433"/>
    </source>
</evidence>
<evidence type="ECO:0000256" key="4">
    <source>
        <dbReference type="ARBA" id="ARBA00022438"/>
    </source>
</evidence>
<dbReference type="GO" id="GO:0070006">
    <property type="term" value="F:metalloaminopeptidase activity"/>
    <property type="evidence" value="ECO:0007669"/>
    <property type="project" value="TreeGrafter"/>
</dbReference>
<dbReference type="GO" id="GO:0098552">
    <property type="term" value="C:side of membrane"/>
    <property type="evidence" value="ECO:0007669"/>
    <property type="project" value="UniProtKB-KW"/>
</dbReference>
<dbReference type="InterPro" id="IPR045357">
    <property type="entry name" value="Aminopeptidase_N-like_N"/>
</dbReference>
<keyword evidence="5" id="KW-1003">Cell membrane</keyword>
<feature type="signal peptide" evidence="23">
    <location>
        <begin position="1"/>
        <end position="18"/>
    </location>
</feature>
<keyword evidence="6" id="KW-0336">GPI-anchor</keyword>
<evidence type="ECO:0000256" key="2">
    <source>
        <dbReference type="ARBA" id="ARBA00004609"/>
    </source>
</evidence>
<evidence type="ECO:0000256" key="9">
    <source>
        <dbReference type="ARBA" id="ARBA00022723"/>
    </source>
</evidence>
<evidence type="ECO:0000256" key="12">
    <source>
        <dbReference type="ARBA" id="ARBA00022833"/>
    </source>
</evidence>
<organism evidence="27">
    <name type="scientific">Holotrichia parallela</name>
    <name type="common">Dark black chafer beetle</name>
    <name type="synonym">Pedinotrichia parallela</name>
    <dbReference type="NCBI Taxonomy" id="93412"/>
    <lineage>
        <taxon>Eukaryota</taxon>
        <taxon>Metazoa</taxon>
        <taxon>Ecdysozoa</taxon>
        <taxon>Arthropoda</taxon>
        <taxon>Hexapoda</taxon>
        <taxon>Insecta</taxon>
        <taxon>Pterygota</taxon>
        <taxon>Neoptera</taxon>
        <taxon>Endopterygota</taxon>
        <taxon>Coleoptera</taxon>
        <taxon>Polyphaga</taxon>
        <taxon>Scarabaeiformia</taxon>
        <taxon>Scarabaeidae</taxon>
        <taxon>Melolonthinae</taxon>
        <taxon>Holotrichia</taxon>
    </lineage>
</organism>
<evidence type="ECO:0000256" key="5">
    <source>
        <dbReference type="ARBA" id="ARBA00022475"/>
    </source>
</evidence>